<protein>
    <submittedName>
        <fullName evidence="2">Uncharacterized protein</fullName>
    </submittedName>
</protein>
<feature type="compositionally biased region" description="Pro residues" evidence="1">
    <location>
        <begin position="225"/>
        <end position="241"/>
    </location>
</feature>
<evidence type="ECO:0000313" key="3">
    <source>
        <dbReference type="Proteomes" id="UP000288805"/>
    </source>
</evidence>
<dbReference type="AlphaFoldDB" id="A0A438I759"/>
<organism evidence="2 3">
    <name type="scientific">Vitis vinifera</name>
    <name type="common">Grape</name>
    <dbReference type="NCBI Taxonomy" id="29760"/>
    <lineage>
        <taxon>Eukaryota</taxon>
        <taxon>Viridiplantae</taxon>
        <taxon>Streptophyta</taxon>
        <taxon>Embryophyta</taxon>
        <taxon>Tracheophyta</taxon>
        <taxon>Spermatophyta</taxon>
        <taxon>Magnoliopsida</taxon>
        <taxon>eudicotyledons</taxon>
        <taxon>Gunneridae</taxon>
        <taxon>Pentapetalae</taxon>
        <taxon>rosids</taxon>
        <taxon>Vitales</taxon>
        <taxon>Vitaceae</taxon>
        <taxon>Viteae</taxon>
        <taxon>Vitis</taxon>
    </lineage>
</organism>
<feature type="region of interest" description="Disordered" evidence="1">
    <location>
        <begin position="563"/>
        <end position="627"/>
    </location>
</feature>
<name>A0A438I759_VITVI</name>
<comment type="caution">
    <text evidence="2">The sequence shown here is derived from an EMBL/GenBank/DDBJ whole genome shotgun (WGS) entry which is preliminary data.</text>
</comment>
<feature type="region of interest" description="Disordered" evidence="1">
    <location>
        <begin position="66"/>
        <end position="85"/>
    </location>
</feature>
<dbReference type="EMBL" id="QGNW01000137">
    <property type="protein sequence ID" value="RVW92489.1"/>
    <property type="molecule type" value="Genomic_DNA"/>
</dbReference>
<evidence type="ECO:0000313" key="2">
    <source>
        <dbReference type="EMBL" id="RVW92489.1"/>
    </source>
</evidence>
<reference evidence="2 3" key="1">
    <citation type="journal article" date="2018" name="PLoS Genet.">
        <title>Population sequencing reveals clonal diversity and ancestral inbreeding in the grapevine cultivar Chardonnay.</title>
        <authorList>
            <person name="Roach M.J."/>
            <person name="Johnson D.L."/>
            <person name="Bohlmann J."/>
            <person name="van Vuuren H.J."/>
            <person name="Jones S.J."/>
            <person name="Pretorius I.S."/>
            <person name="Schmidt S.A."/>
            <person name="Borneman A.R."/>
        </authorList>
    </citation>
    <scope>NUCLEOTIDE SEQUENCE [LARGE SCALE GENOMIC DNA]</scope>
    <source>
        <strain evidence="3">cv. Chardonnay</strain>
        <tissue evidence="2">Leaf</tissue>
    </source>
</reference>
<feature type="region of interest" description="Disordered" evidence="1">
    <location>
        <begin position="191"/>
        <end position="276"/>
    </location>
</feature>
<evidence type="ECO:0000256" key="1">
    <source>
        <dbReference type="SAM" id="MobiDB-lite"/>
    </source>
</evidence>
<dbReference type="Proteomes" id="UP000288805">
    <property type="component" value="Unassembled WGS sequence"/>
</dbReference>
<feature type="compositionally biased region" description="Low complexity" evidence="1">
    <location>
        <begin position="570"/>
        <end position="581"/>
    </location>
</feature>
<gene>
    <name evidence="2" type="ORF">CK203_042687</name>
</gene>
<proteinExistence type="predicted"/>
<sequence length="627" mass="70021">MKKWHDQLISNKEFQEGQRVLLYDTRLHIFPGKLKSRWIDPFIIHRVCSNGVVELLNSNGGRNYKEIERKESDRNQSKNKTKTEQKTELCEIRSLCEISTMLQNHSANTVEVSARVFRSCEGVLAHECHFAAQELSFGSCETHCEVHRNSHFAAVKRIAKLLRKMAFCCENGILCEIGLAVQASGHLLRSATGQSSYPEMARTRGAKSSSPSNRKKSLRKEPVPDSAPEPSQPKAIPPPVKPRAKARRNDTLPGQGSAIAKEPRFPRQFPPSISGRHLRRRKKNLRSLKRHFRAPNSAETALEEVIGGQCYLSPQLRETWIVELGIPFRACFDLAAFRVRPELAQSFQLLRRGQESNLIHFTIDGRHGILGARHIAEALQIPFEPTQFDNFRAWANPTELEMVRTLSRGAANRSHLLRGELPPVMFLIDAFCVIISTHCSIGPKEGESSGSSLQDVRRIFLWASSSDHGSPSLFEEKVHKKKLQRADCIPSSFQGCYAKFGALGISSEPQLERKRICREPFTLDKWNNMTAYKVDQPEQPQPAARRASPDIPEGITVAAPAIPRAPPAAPASSQPSTSAEPRMAIPISEYRELCRALETLTASQSKSHPPEPQAPTDAPTEEADPSA</sequence>
<accession>A0A438I759</accession>